<dbReference type="Proteomes" id="UP001201980">
    <property type="component" value="Unassembled WGS sequence"/>
</dbReference>
<accession>A0AAD5WPE9</accession>
<gene>
    <name evidence="1" type="ORF">MKZ38_006895</name>
</gene>
<reference evidence="1" key="1">
    <citation type="submission" date="2022-07" db="EMBL/GenBank/DDBJ databases">
        <title>Draft genome sequence of Zalerion maritima ATCC 34329, a (micro)plastics degrading marine fungus.</title>
        <authorList>
            <person name="Paco A."/>
            <person name="Goncalves M.F.M."/>
            <person name="Rocha-Santos T.A.P."/>
            <person name="Alves A."/>
        </authorList>
    </citation>
    <scope>NUCLEOTIDE SEQUENCE</scope>
    <source>
        <strain evidence="1">ATCC 34329</strain>
    </source>
</reference>
<dbReference type="SUPFAM" id="SSF52096">
    <property type="entry name" value="ClpP/crotonase"/>
    <property type="match status" value="1"/>
</dbReference>
<sequence length="294" mass="32693">MADSTKTSTGSPAPPSLPSPPLFTLQIPAFDPYPGGKVVCTEAVEKGSRIYVLTFTAPADNRLITTVCDTLVRALDILEVAYPSGAVVTTSGIEKFYSNGLDLKHAVENKGFWQESLYRMWARFLTYPMPTIALINGHAFAGGLMTAMHHDYRIFNPKKGFLCLNELEFGAPLKAPMSGIFRIKTSPETYRDLVLESKRFPGPAALEAGLVDGLGGMDGVVKLVKERKLTEKGKTVYGELKMEMYKESVKLLREFEESEREDERNLKMIGERTKEAEAWVRKWAAKEGKTESKL</sequence>
<dbReference type="GO" id="GO:0006635">
    <property type="term" value="P:fatty acid beta-oxidation"/>
    <property type="evidence" value="ECO:0007669"/>
    <property type="project" value="TreeGrafter"/>
</dbReference>
<dbReference type="GO" id="GO:0005777">
    <property type="term" value="C:peroxisome"/>
    <property type="evidence" value="ECO:0007669"/>
    <property type="project" value="TreeGrafter"/>
</dbReference>
<proteinExistence type="predicted"/>
<dbReference type="GO" id="GO:0004165">
    <property type="term" value="F:delta(3)-delta(2)-enoyl-CoA isomerase activity"/>
    <property type="evidence" value="ECO:0007669"/>
    <property type="project" value="TreeGrafter"/>
</dbReference>
<organism evidence="1 2">
    <name type="scientific">Zalerion maritima</name>
    <dbReference type="NCBI Taxonomy" id="339359"/>
    <lineage>
        <taxon>Eukaryota</taxon>
        <taxon>Fungi</taxon>
        <taxon>Dikarya</taxon>
        <taxon>Ascomycota</taxon>
        <taxon>Pezizomycotina</taxon>
        <taxon>Sordariomycetes</taxon>
        <taxon>Lulworthiomycetidae</taxon>
        <taxon>Lulworthiales</taxon>
        <taxon>Lulworthiaceae</taxon>
        <taxon>Zalerion</taxon>
    </lineage>
</organism>
<dbReference type="CDD" id="cd06558">
    <property type="entry name" value="crotonase-like"/>
    <property type="match status" value="1"/>
</dbReference>
<dbReference type="Gene3D" id="3.90.226.10">
    <property type="entry name" value="2-enoyl-CoA Hydratase, Chain A, domain 1"/>
    <property type="match status" value="1"/>
</dbReference>
<dbReference type="EMBL" id="JAKWBI020000427">
    <property type="protein sequence ID" value="KAJ2895096.1"/>
    <property type="molecule type" value="Genomic_DNA"/>
</dbReference>
<evidence type="ECO:0000313" key="2">
    <source>
        <dbReference type="Proteomes" id="UP001201980"/>
    </source>
</evidence>
<dbReference type="InterPro" id="IPR001753">
    <property type="entry name" value="Enoyl-CoA_hydra/iso"/>
</dbReference>
<dbReference type="PANTHER" id="PTHR11941:SF75">
    <property type="entry name" value="ENOYL-COA HYDRATASE_ISOMERASE FAMILY PROTEIN"/>
    <property type="match status" value="1"/>
</dbReference>
<name>A0AAD5WPE9_9PEZI</name>
<keyword evidence="2" id="KW-1185">Reference proteome</keyword>
<dbReference type="InterPro" id="IPR029045">
    <property type="entry name" value="ClpP/crotonase-like_dom_sf"/>
</dbReference>
<dbReference type="PANTHER" id="PTHR11941">
    <property type="entry name" value="ENOYL-COA HYDRATASE-RELATED"/>
    <property type="match status" value="1"/>
</dbReference>
<dbReference type="Pfam" id="PF00378">
    <property type="entry name" value="ECH_1"/>
    <property type="match status" value="1"/>
</dbReference>
<comment type="caution">
    <text evidence="1">The sequence shown here is derived from an EMBL/GenBank/DDBJ whole genome shotgun (WGS) entry which is preliminary data.</text>
</comment>
<dbReference type="AlphaFoldDB" id="A0AAD5WPE9"/>
<keyword evidence="1" id="KW-0413">Isomerase</keyword>
<evidence type="ECO:0000313" key="1">
    <source>
        <dbReference type="EMBL" id="KAJ2895096.1"/>
    </source>
</evidence>
<protein>
    <submittedName>
        <fullName evidence="1">Enoyl- hydratase isomerase family protein</fullName>
    </submittedName>
</protein>